<proteinExistence type="predicted"/>
<keyword evidence="2" id="KW-1185">Reference proteome</keyword>
<accession>A0ACB9FXZ9</accession>
<gene>
    <name evidence="1" type="ORF">L1987_45807</name>
</gene>
<evidence type="ECO:0000313" key="1">
    <source>
        <dbReference type="EMBL" id="KAI3776047.1"/>
    </source>
</evidence>
<dbReference type="EMBL" id="CM042032">
    <property type="protein sequence ID" value="KAI3776047.1"/>
    <property type="molecule type" value="Genomic_DNA"/>
</dbReference>
<reference evidence="2" key="1">
    <citation type="journal article" date="2022" name="Mol. Ecol. Resour.">
        <title>The genomes of chicory, endive, great burdock and yacon provide insights into Asteraceae palaeo-polyploidization history and plant inulin production.</title>
        <authorList>
            <person name="Fan W."/>
            <person name="Wang S."/>
            <person name="Wang H."/>
            <person name="Wang A."/>
            <person name="Jiang F."/>
            <person name="Liu H."/>
            <person name="Zhao H."/>
            <person name="Xu D."/>
            <person name="Zhang Y."/>
        </authorList>
    </citation>
    <scope>NUCLEOTIDE SEQUENCE [LARGE SCALE GENOMIC DNA]</scope>
    <source>
        <strain evidence="2">cv. Yunnan</strain>
    </source>
</reference>
<evidence type="ECO:0000313" key="2">
    <source>
        <dbReference type="Proteomes" id="UP001056120"/>
    </source>
</evidence>
<sequence>MSGHKIENCFKMKQITCFECGETGHIKINCPKLKKPDRTSPKPADGVKKNARAFGLHTHEAAGHVIPAQLLPMTLTAAKYLQKGCLAYLISITTDTIKKIEDVPVVAEFPDIFLDELPGIPPEREVEFRINLVPVQIAPTEMAELKKQLDELLEKGFIRPSSSPWGAPVLFVKKKDGSMRMCIDYRELMKVTIKNHYPLPRIDDLFDQLQGARCFSKIDLRSGYHQLKVQEEDIPQTAFRTRYGHYEFTKRKLDAKYEFWLSEVQFLGHVINTNGIQVDPVKIEAISKWEIPKSPIEIRTFLSLAGYYRRFIQDFSRISVPLTSLTRKSVKYEWGPKQSEAFETLKQILTQATILALPDGNEGFSVYCDASHTGFGSDALCRKEHEKPKRVRALRLDLQIDLITRIKESQKLALQEPNLEKEGLGGMINQLVKGNDGILRMNKRIWVPIYGNVREEILEEATNLNTPCILEAIKCTKT</sequence>
<dbReference type="Proteomes" id="UP001056120">
    <property type="component" value="Linkage Group LG15"/>
</dbReference>
<reference evidence="1 2" key="2">
    <citation type="journal article" date="2022" name="Mol. Ecol. Resour.">
        <title>The genomes of chicory, endive, great burdock and yacon provide insights into Asteraceae paleo-polyploidization history and plant inulin production.</title>
        <authorList>
            <person name="Fan W."/>
            <person name="Wang S."/>
            <person name="Wang H."/>
            <person name="Wang A."/>
            <person name="Jiang F."/>
            <person name="Liu H."/>
            <person name="Zhao H."/>
            <person name="Xu D."/>
            <person name="Zhang Y."/>
        </authorList>
    </citation>
    <scope>NUCLEOTIDE SEQUENCE [LARGE SCALE GENOMIC DNA]</scope>
    <source>
        <strain evidence="2">cv. Yunnan</strain>
        <tissue evidence="1">Leaves</tissue>
    </source>
</reference>
<protein>
    <submittedName>
        <fullName evidence="1">Uncharacterized protein</fullName>
    </submittedName>
</protein>
<comment type="caution">
    <text evidence="1">The sequence shown here is derived from an EMBL/GenBank/DDBJ whole genome shotgun (WGS) entry which is preliminary data.</text>
</comment>
<name>A0ACB9FXZ9_9ASTR</name>
<organism evidence="1 2">
    <name type="scientific">Smallanthus sonchifolius</name>
    <dbReference type="NCBI Taxonomy" id="185202"/>
    <lineage>
        <taxon>Eukaryota</taxon>
        <taxon>Viridiplantae</taxon>
        <taxon>Streptophyta</taxon>
        <taxon>Embryophyta</taxon>
        <taxon>Tracheophyta</taxon>
        <taxon>Spermatophyta</taxon>
        <taxon>Magnoliopsida</taxon>
        <taxon>eudicotyledons</taxon>
        <taxon>Gunneridae</taxon>
        <taxon>Pentapetalae</taxon>
        <taxon>asterids</taxon>
        <taxon>campanulids</taxon>
        <taxon>Asterales</taxon>
        <taxon>Asteraceae</taxon>
        <taxon>Asteroideae</taxon>
        <taxon>Heliantheae alliance</taxon>
        <taxon>Millerieae</taxon>
        <taxon>Smallanthus</taxon>
    </lineage>
</organism>